<dbReference type="InterPro" id="IPR050357">
    <property type="entry name" value="Arrestin_domain-protein"/>
</dbReference>
<proteinExistence type="predicted"/>
<dbReference type="STRING" id="870435.A0A0C3JXM7"/>
<sequence>MPLQNDPIHDSLEVQVTEPAIFLRVSERQCRRYYAPTVEGGPSSGALIRGVLTLTLANAVPISSIEVELEGRAATTWVEGAGRSRIERSEKYALYSTSTVLFMVVPGILSRDNDARRASSVAPLSRDGHRPSQRGWARHSINDDDYRSTLSSHGRIKDSPTNMLSSRMRSASVDPPGRYRNWRNGHRSDLHSRDNSLDTRGRRPQNQEPAPSYAFADVGTTSRGGSVASPTASGNDLHSGTESELEAQHDLGSTARLDLTVAIHQTQASGPGSLPEINEENATGESYISTATSRNRSPERHVTVGADHDRRGRSPRLSFTTIAHVLGAIKERTARSLSPLSHRGVSLSRSMLTDHSERGRPPNTAKERSQSLAGADASEVTTDSSSCGTTLEGNSESIVTFQRGTYNYPFYFTLPRNVPPTTKSEHGSFTWNLNAMVKRSNSGSWPTLMMAACKEVEVVYSPVDDEFGEISETSSDIQLQRTWNAQFEYEFSIPRNSFPLDEALPIRLEIRPLTGIKIYRIAVYLDGENHPCTNIIWNC</sequence>
<feature type="compositionally biased region" description="Basic and acidic residues" evidence="1">
    <location>
        <begin position="186"/>
        <end position="201"/>
    </location>
</feature>
<name>A0A0C3JXM7_PISTI</name>
<feature type="compositionally biased region" description="Polar residues" evidence="1">
    <location>
        <begin position="219"/>
        <end position="242"/>
    </location>
</feature>
<dbReference type="Gene3D" id="2.60.40.640">
    <property type="match status" value="2"/>
</dbReference>
<feature type="compositionally biased region" description="Polar residues" evidence="1">
    <location>
        <begin position="379"/>
        <end position="392"/>
    </location>
</feature>
<evidence type="ECO:0000313" key="4">
    <source>
        <dbReference type="Proteomes" id="UP000054217"/>
    </source>
</evidence>
<gene>
    <name evidence="3" type="ORF">M404DRAFT_992116</name>
</gene>
<keyword evidence="4" id="KW-1185">Reference proteome</keyword>
<dbReference type="GO" id="GO:0070086">
    <property type="term" value="P:ubiquitin-dependent endocytosis"/>
    <property type="evidence" value="ECO:0007669"/>
    <property type="project" value="TreeGrafter"/>
</dbReference>
<dbReference type="PANTHER" id="PTHR11188">
    <property type="entry name" value="ARRESTIN DOMAIN CONTAINING PROTEIN"/>
    <property type="match status" value="1"/>
</dbReference>
<dbReference type="Proteomes" id="UP000054217">
    <property type="component" value="Unassembled WGS sequence"/>
</dbReference>
<dbReference type="OrthoDB" id="2238745at2759"/>
<feature type="region of interest" description="Disordered" evidence="1">
    <location>
        <begin position="117"/>
        <end position="248"/>
    </location>
</feature>
<dbReference type="InParanoid" id="A0A0C3JXM7"/>
<dbReference type="InterPro" id="IPR011021">
    <property type="entry name" value="Arrestin-like_N"/>
</dbReference>
<reference evidence="4" key="2">
    <citation type="submission" date="2015-01" db="EMBL/GenBank/DDBJ databases">
        <title>Evolutionary Origins and Diversification of the Mycorrhizal Mutualists.</title>
        <authorList>
            <consortium name="DOE Joint Genome Institute"/>
            <consortium name="Mycorrhizal Genomics Consortium"/>
            <person name="Kohler A."/>
            <person name="Kuo A."/>
            <person name="Nagy L.G."/>
            <person name="Floudas D."/>
            <person name="Copeland A."/>
            <person name="Barry K.W."/>
            <person name="Cichocki N."/>
            <person name="Veneault-Fourrey C."/>
            <person name="LaButti K."/>
            <person name="Lindquist E.A."/>
            <person name="Lipzen A."/>
            <person name="Lundell T."/>
            <person name="Morin E."/>
            <person name="Murat C."/>
            <person name="Riley R."/>
            <person name="Ohm R."/>
            <person name="Sun H."/>
            <person name="Tunlid A."/>
            <person name="Henrissat B."/>
            <person name="Grigoriev I.V."/>
            <person name="Hibbett D.S."/>
            <person name="Martin F."/>
        </authorList>
    </citation>
    <scope>NUCLEOTIDE SEQUENCE [LARGE SCALE GENOMIC DNA]</scope>
    <source>
        <strain evidence="4">Marx 270</strain>
    </source>
</reference>
<feature type="compositionally biased region" description="Basic and acidic residues" evidence="1">
    <location>
        <begin position="352"/>
        <end position="369"/>
    </location>
</feature>
<dbReference type="GO" id="GO:0005829">
    <property type="term" value="C:cytosol"/>
    <property type="evidence" value="ECO:0007669"/>
    <property type="project" value="TreeGrafter"/>
</dbReference>
<feature type="compositionally biased region" description="Polar residues" evidence="1">
    <location>
        <begin position="159"/>
        <end position="169"/>
    </location>
</feature>
<dbReference type="GO" id="GO:0030674">
    <property type="term" value="F:protein-macromolecule adaptor activity"/>
    <property type="evidence" value="ECO:0007669"/>
    <property type="project" value="TreeGrafter"/>
</dbReference>
<dbReference type="EMBL" id="KN831945">
    <property type="protein sequence ID" value="KIO13878.1"/>
    <property type="molecule type" value="Genomic_DNA"/>
</dbReference>
<feature type="compositionally biased region" description="Basic and acidic residues" evidence="1">
    <location>
        <begin position="296"/>
        <end position="312"/>
    </location>
</feature>
<reference evidence="3 4" key="1">
    <citation type="submission" date="2014-04" db="EMBL/GenBank/DDBJ databases">
        <authorList>
            <consortium name="DOE Joint Genome Institute"/>
            <person name="Kuo A."/>
            <person name="Kohler A."/>
            <person name="Costa M.D."/>
            <person name="Nagy L.G."/>
            <person name="Floudas D."/>
            <person name="Copeland A."/>
            <person name="Barry K.W."/>
            <person name="Cichocki N."/>
            <person name="Veneault-Fourrey C."/>
            <person name="LaButti K."/>
            <person name="Lindquist E.A."/>
            <person name="Lipzen A."/>
            <person name="Lundell T."/>
            <person name="Morin E."/>
            <person name="Murat C."/>
            <person name="Sun H."/>
            <person name="Tunlid A."/>
            <person name="Henrissat B."/>
            <person name="Grigoriev I.V."/>
            <person name="Hibbett D.S."/>
            <person name="Martin F."/>
            <person name="Nordberg H.P."/>
            <person name="Cantor M.N."/>
            <person name="Hua S.X."/>
        </authorList>
    </citation>
    <scope>NUCLEOTIDE SEQUENCE [LARGE SCALE GENOMIC DNA]</scope>
    <source>
        <strain evidence="3 4">Marx 270</strain>
    </source>
</reference>
<dbReference type="AlphaFoldDB" id="A0A0C3JXM7"/>
<feature type="domain" description="Arrestin-like N-terminal" evidence="2">
    <location>
        <begin position="392"/>
        <end position="463"/>
    </location>
</feature>
<accession>A0A0C3JXM7</accession>
<evidence type="ECO:0000259" key="2">
    <source>
        <dbReference type="Pfam" id="PF00339"/>
    </source>
</evidence>
<dbReference type="InterPro" id="IPR014752">
    <property type="entry name" value="Arrestin-like_C"/>
</dbReference>
<feature type="region of interest" description="Disordered" evidence="1">
    <location>
        <begin position="335"/>
        <end position="392"/>
    </location>
</feature>
<dbReference type="GO" id="GO:0005886">
    <property type="term" value="C:plasma membrane"/>
    <property type="evidence" value="ECO:0007669"/>
    <property type="project" value="TreeGrafter"/>
</dbReference>
<dbReference type="PANTHER" id="PTHR11188:SF17">
    <property type="entry name" value="FI21816P1"/>
    <property type="match status" value="1"/>
</dbReference>
<evidence type="ECO:0000313" key="3">
    <source>
        <dbReference type="EMBL" id="KIO13878.1"/>
    </source>
</evidence>
<dbReference type="GO" id="GO:0031625">
    <property type="term" value="F:ubiquitin protein ligase binding"/>
    <property type="evidence" value="ECO:0007669"/>
    <property type="project" value="TreeGrafter"/>
</dbReference>
<feature type="region of interest" description="Disordered" evidence="1">
    <location>
        <begin position="289"/>
        <end position="316"/>
    </location>
</feature>
<dbReference type="Pfam" id="PF00339">
    <property type="entry name" value="Arrestin_N"/>
    <property type="match status" value="1"/>
</dbReference>
<protein>
    <recommendedName>
        <fullName evidence="2">Arrestin-like N-terminal domain-containing protein</fullName>
    </recommendedName>
</protein>
<dbReference type="HOGENOM" id="CLU_505384_0_0_1"/>
<evidence type="ECO:0000256" key="1">
    <source>
        <dbReference type="SAM" id="MobiDB-lite"/>
    </source>
</evidence>
<organism evidence="3 4">
    <name type="scientific">Pisolithus tinctorius Marx 270</name>
    <dbReference type="NCBI Taxonomy" id="870435"/>
    <lineage>
        <taxon>Eukaryota</taxon>
        <taxon>Fungi</taxon>
        <taxon>Dikarya</taxon>
        <taxon>Basidiomycota</taxon>
        <taxon>Agaricomycotina</taxon>
        <taxon>Agaricomycetes</taxon>
        <taxon>Agaricomycetidae</taxon>
        <taxon>Boletales</taxon>
        <taxon>Sclerodermatineae</taxon>
        <taxon>Pisolithaceae</taxon>
        <taxon>Pisolithus</taxon>
    </lineage>
</organism>